<dbReference type="Gene3D" id="1.10.472.80">
    <property type="entry name" value="Ypt/Rab-GAP domain of gyp1p, domain 3"/>
    <property type="match status" value="1"/>
</dbReference>
<evidence type="ECO:0000313" key="4">
    <source>
        <dbReference type="EMBL" id="KJE95089.1"/>
    </source>
</evidence>
<dbReference type="eggNOG" id="KOG1091">
    <property type="taxonomic scope" value="Eukaryota"/>
</dbReference>
<dbReference type="STRING" id="595528.A0A0D2X3X9"/>
<dbReference type="AlphaFoldDB" id="A0A0D2X3X9"/>
<dbReference type="FunFam" id="1.10.8.270:FF:000011">
    <property type="entry name" value="TBC1 domain family member 5"/>
    <property type="match status" value="1"/>
</dbReference>
<accession>A0A0D2X3X9</accession>
<dbReference type="SMART" id="SM00164">
    <property type="entry name" value="TBC"/>
    <property type="match status" value="1"/>
</dbReference>
<feature type="compositionally biased region" description="Polar residues" evidence="2">
    <location>
        <begin position="900"/>
        <end position="913"/>
    </location>
</feature>
<dbReference type="GO" id="GO:0005096">
    <property type="term" value="F:GTPase activator activity"/>
    <property type="evidence" value="ECO:0007669"/>
    <property type="project" value="UniProtKB-KW"/>
</dbReference>
<proteinExistence type="predicted"/>
<feature type="compositionally biased region" description="Acidic residues" evidence="2">
    <location>
        <begin position="194"/>
        <end position="215"/>
    </location>
</feature>
<dbReference type="Pfam" id="PF00566">
    <property type="entry name" value="RabGAP-TBC"/>
    <property type="match status" value="2"/>
</dbReference>
<feature type="region of interest" description="Disordered" evidence="2">
    <location>
        <begin position="673"/>
        <end position="718"/>
    </location>
</feature>
<dbReference type="PANTHER" id="PTHR22957:SF337">
    <property type="entry name" value="TBC1 DOMAIN FAMILY MEMBER 5"/>
    <property type="match status" value="1"/>
</dbReference>
<keyword evidence="5" id="KW-1185">Reference proteome</keyword>
<gene>
    <name evidence="4" type="ORF">CAOG_005581</name>
</gene>
<dbReference type="PROSITE" id="PS50086">
    <property type="entry name" value="TBC_RABGAP"/>
    <property type="match status" value="1"/>
</dbReference>
<evidence type="ECO:0000256" key="2">
    <source>
        <dbReference type="SAM" id="MobiDB-lite"/>
    </source>
</evidence>
<organism evidence="4 5">
    <name type="scientific">Capsaspora owczarzaki (strain ATCC 30864)</name>
    <dbReference type="NCBI Taxonomy" id="595528"/>
    <lineage>
        <taxon>Eukaryota</taxon>
        <taxon>Filasterea</taxon>
        <taxon>Capsaspora</taxon>
    </lineage>
</organism>
<feature type="compositionally biased region" description="Acidic residues" evidence="2">
    <location>
        <begin position="166"/>
        <end position="175"/>
    </location>
</feature>
<keyword evidence="1" id="KW-0343">GTPase activation</keyword>
<feature type="compositionally biased region" description="Polar residues" evidence="2">
    <location>
        <begin position="176"/>
        <end position="187"/>
    </location>
</feature>
<dbReference type="FunFam" id="1.10.472.80:FF:000038">
    <property type="entry name" value="TBC1 domain family member 5"/>
    <property type="match status" value="1"/>
</dbReference>
<evidence type="ECO:0000313" key="5">
    <source>
        <dbReference type="Proteomes" id="UP000008743"/>
    </source>
</evidence>
<dbReference type="Proteomes" id="UP000008743">
    <property type="component" value="Unassembled WGS sequence"/>
</dbReference>
<dbReference type="PANTHER" id="PTHR22957">
    <property type="entry name" value="TBC1 DOMAIN FAMILY MEMBER GTPASE-ACTIVATING PROTEIN"/>
    <property type="match status" value="1"/>
</dbReference>
<dbReference type="RefSeq" id="XP_004346254.2">
    <property type="nucleotide sequence ID" value="XM_004346204.2"/>
</dbReference>
<dbReference type="PhylomeDB" id="A0A0D2X3X9"/>
<feature type="compositionally biased region" description="Basic residues" evidence="2">
    <location>
        <begin position="138"/>
        <end position="162"/>
    </location>
</feature>
<dbReference type="OrthoDB" id="27140at2759"/>
<feature type="domain" description="Rab-GAP TBC" evidence="3">
    <location>
        <begin position="250"/>
        <end position="528"/>
    </location>
</feature>
<dbReference type="InterPro" id="IPR000195">
    <property type="entry name" value="Rab-GAP-TBC_dom"/>
</dbReference>
<dbReference type="Gene3D" id="1.10.8.270">
    <property type="entry name" value="putative rabgap domain of human tbc1 domain family member 14 like domains"/>
    <property type="match status" value="1"/>
</dbReference>
<dbReference type="InParanoid" id="A0A0D2X3X9"/>
<feature type="compositionally biased region" description="Basic and acidic residues" evidence="2">
    <location>
        <begin position="118"/>
        <end position="130"/>
    </location>
</feature>
<dbReference type="SUPFAM" id="SSF47923">
    <property type="entry name" value="Ypt/Rab-GAP domain of gyp1p"/>
    <property type="match status" value="2"/>
</dbReference>
<feature type="compositionally biased region" description="Low complexity" evidence="2">
    <location>
        <begin position="676"/>
        <end position="687"/>
    </location>
</feature>
<dbReference type="EMBL" id="KE346368">
    <property type="protein sequence ID" value="KJE95089.1"/>
    <property type="molecule type" value="Genomic_DNA"/>
</dbReference>
<evidence type="ECO:0000256" key="1">
    <source>
        <dbReference type="ARBA" id="ARBA00022468"/>
    </source>
</evidence>
<reference evidence="5" key="1">
    <citation type="submission" date="2011-02" db="EMBL/GenBank/DDBJ databases">
        <title>The Genome Sequence of Capsaspora owczarzaki ATCC 30864.</title>
        <authorList>
            <person name="Russ C."/>
            <person name="Cuomo C."/>
            <person name="Burger G."/>
            <person name="Gray M.W."/>
            <person name="Holland P.W.H."/>
            <person name="King N."/>
            <person name="Lang F.B.F."/>
            <person name="Roger A.J."/>
            <person name="Ruiz-Trillo I."/>
            <person name="Young S.K."/>
            <person name="Zeng Q."/>
            <person name="Gargeya S."/>
            <person name="Alvarado L."/>
            <person name="Berlin A."/>
            <person name="Chapman S.B."/>
            <person name="Chen Z."/>
            <person name="Freedman E."/>
            <person name="Gellesch M."/>
            <person name="Goldberg J."/>
            <person name="Griggs A."/>
            <person name="Gujja S."/>
            <person name="Heilman E."/>
            <person name="Heiman D."/>
            <person name="Howarth C."/>
            <person name="Mehta T."/>
            <person name="Neiman D."/>
            <person name="Pearson M."/>
            <person name="Roberts A."/>
            <person name="Saif S."/>
            <person name="Shea T."/>
            <person name="Shenoy N."/>
            <person name="Sisk P."/>
            <person name="Stolte C."/>
            <person name="Sykes S."/>
            <person name="White J."/>
            <person name="Yandava C."/>
            <person name="Haas B."/>
            <person name="Nusbaum C."/>
            <person name="Birren B."/>
        </authorList>
    </citation>
    <scope>NUCLEOTIDE SEQUENCE</scope>
    <source>
        <strain evidence="5">ATCC 30864</strain>
    </source>
</reference>
<name>A0A0D2X3X9_CAPO3</name>
<sequence length="1005" mass="108240">MEEDEFNVAALLAPSPAVVAAQLAAQQAAADAEADRKRKARPAALLDALLDAPTVVQDPAAASASGDVFSSIPLDQQQQQQQSGGLVEPPATKALPVHDPLSTPDGIFDEAEVSGSGERYEAVEEDHTALIDDAAAFGKKKKPKSKPKPKPTKSKQAVKKPKQLFDDDDDDDENDASTLQQQKQNQTEGGERDQGEDDDEVGNDEDEDDDEEDDQSGGRARMSLQAEWDETFTGNEFMLSLKARGLTGTLRASRFRSVGWKLFLGALPHDRSQWLASTLKDREEYAQLRKSTELDPHEVPSDDLMTNNPLSAAENNPWQQYFKDRELRQVIKQDVTRTFPESEFFQSSPLQEMMLNILFCYTRTHSDLSYRQGMHELLAPILFLMHKECKQYDRASSEISDEIRTMLDASFIEHDAYVLFSKVMSATADWYAQGDAPKRVPKPAPTFITAPFADAKEEEQEKTSDIVKKLKHIQHKLLQDADPTLYAHLQNLQIEPQLYGLRWVRLLVGREFHMDDVITIWDAIFADSPFLSLIDYFCVAMLLYIREPLLISDYMGCLKRLMRFPPVEDVVALVERALELREPRTGRTDRRPQQASSAVPPAVINFAATSAPSVSVASSSTSQYVPPSSRGQFLSAGAATKHHPAPKKDKASTLFNIIGSTTSSIKAAVTKAATNSSSSSSSHSQRSAGGYSAGASTTQAASRPGRSGSVNGPGPKNSQLEEALATVRTMNAHCGEQMQGFIRTLEAQVLGKVAPNRETALVALAGLKQIKDMLRGNLPFDASQAGGAVDADSLHNSSNDLAALDDDDDHVLRPATIISPAAAALDAPDNIFGPGPDVIAAPVELVGGDAQDDEAATIEDVSKPSITAKAAAALMFGDDEDADTSAAAALLKTNGANKVASTPVASAAGSTSKNAKDSNRGAQAKPSTAASGPVVAPSKSTIVNNIFSAGLDDENEDIFSVAKQRKEDDSNHFVSSIGKNTAAKDVDAILGGPSPAKGGSRLDFL</sequence>
<dbReference type="GO" id="GO:0005737">
    <property type="term" value="C:cytoplasm"/>
    <property type="evidence" value="ECO:0007669"/>
    <property type="project" value="UniProtKB-ARBA"/>
</dbReference>
<evidence type="ECO:0000259" key="3">
    <source>
        <dbReference type="PROSITE" id="PS50086"/>
    </source>
</evidence>
<dbReference type="InterPro" id="IPR035969">
    <property type="entry name" value="Rab-GAP_TBC_sf"/>
</dbReference>
<feature type="region of interest" description="Disordered" evidence="2">
    <location>
        <begin position="61"/>
        <end position="219"/>
    </location>
</feature>
<protein>
    <submittedName>
        <fullName evidence="4">TBC1 domain family protein</fullName>
    </submittedName>
</protein>
<feature type="region of interest" description="Disordered" evidence="2">
    <location>
        <begin position="900"/>
        <end position="935"/>
    </location>
</feature>